<dbReference type="EMBL" id="LSMT01000161">
    <property type="protein sequence ID" value="PFX25050.1"/>
    <property type="molecule type" value="Genomic_DNA"/>
</dbReference>
<dbReference type="AlphaFoldDB" id="A0A2B4S8C6"/>
<accession>A0A2B4S8C6</accession>
<evidence type="ECO:0000313" key="1">
    <source>
        <dbReference type="EMBL" id="PFX25050.1"/>
    </source>
</evidence>
<sequence>MSRKCGGRGLRSVETTYKDIKIKAAMKLYGNPDPCMEAVGMFQEKSVRVGRHSVIMNASKYAEEMGLQLKLEHPEPTCITEDGKETQLKPLYENERAVAYWDIPLYADGTHVKATRIDASIVDKENKKVSVIEMSCPWVENREEKAAEKTAKY</sequence>
<gene>
    <name evidence="1" type="ORF">AWC38_SpisGene10320</name>
</gene>
<protein>
    <submittedName>
        <fullName evidence="1">Uncharacterized protein</fullName>
    </submittedName>
</protein>
<organism evidence="1 2">
    <name type="scientific">Stylophora pistillata</name>
    <name type="common">Smooth cauliflower coral</name>
    <dbReference type="NCBI Taxonomy" id="50429"/>
    <lineage>
        <taxon>Eukaryota</taxon>
        <taxon>Metazoa</taxon>
        <taxon>Cnidaria</taxon>
        <taxon>Anthozoa</taxon>
        <taxon>Hexacorallia</taxon>
        <taxon>Scleractinia</taxon>
        <taxon>Astrocoeniina</taxon>
        <taxon>Pocilloporidae</taxon>
        <taxon>Stylophora</taxon>
    </lineage>
</organism>
<comment type="caution">
    <text evidence="1">The sequence shown here is derived from an EMBL/GenBank/DDBJ whole genome shotgun (WGS) entry which is preliminary data.</text>
</comment>
<name>A0A2B4S8C6_STYPI</name>
<proteinExistence type="predicted"/>
<evidence type="ECO:0000313" key="2">
    <source>
        <dbReference type="Proteomes" id="UP000225706"/>
    </source>
</evidence>
<keyword evidence="2" id="KW-1185">Reference proteome</keyword>
<dbReference type="Proteomes" id="UP000225706">
    <property type="component" value="Unassembled WGS sequence"/>
</dbReference>
<reference evidence="2" key="1">
    <citation type="journal article" date="2017" name="bioRxiv">
        <title>Comparative analysis of the genomes of Stylophora pistillata and Acropora digitifera provides evidence for extensive differences between species of corals.</title>
        <authorList>
            <person name="Voolstra C.R."/>
            <person name="Li Y."/>
            <person name="Liew Y.J."/>
            <person name="Baumgarten S."/>
            <person name="Zoccola D."/>
            <person name="Flot J.-F."/>
            <person name="Tambutte S."/>
            <person name="Allemand D."/>
            <person name="Aranda M."/>
        </authorList>
    </citation>
    <scope>NUCLEOTIDE SEQUENCE [LARGE SCALE GENOMIC DNA]</scope>
</reference>